<sequence length="378" mass="41236">MAKATMVGRLPFDAKESLRSGLITKDGCGTQPNLCGPEATNRNSLRPFPHPKAKPKPCSHHHLPLMGCSVTAPPPLPSPIFSHHRRLHESSAAATTTINPQLHLTRRSLLLSTTTLSLTLSSPPLSTASLPPPRPPSPPPDTTITDRIYLDFSLCPNYFRPDRTLSDDVSSLCSDSLLLGRVVLGLYGKLVPLTVSNFKSMCTSNTYKYTFVHKLFPGQFLLAGRQGEKPGEVRRPSGLAWNTETVDSKSFALTHSRPGLLSLCLSENDDDDDIKLDPDYRNVEFLITTGPGPCPQLDGKNIVFGSVLEGLDVVTAIAAIPTYKPAERIRQFNDLAKFLGDERAQNARAIWNRPLKTVFISDCGELKVAKPALTPSLP</sequence>
<dbReference type="PROSITE" id="PS50072">
    <property type="entry name" value="CSA_PPIASE_2"/>
    <property type="match status" value="1"/>
</dbReference>
<dbReference type="PANTHER" id="PTHR47875">
    <property type="entry name" value="PEPTIDYL-PROLYL CIS-TRANS ISOMERASE CYP28, CHLOROPLASTIC"/>
    <property type="match status" value="1"/>
</dbReference>
<feature type="compositionally biased region" description="Pro residues" evidence="1">
    <location>
        <begin position="130"/>
        <end position="141"/>
    </location>
</feature>
<dbReference type="AlphaFoldDB" id="A0AA88APA2"/>
<comment type="caution">
    <text evidence="3">The sequence shown here is derived from an EMBL/GenBank/DDBJ whole genome shotgun (WGS) entry which is preliminary data.</text>
</comment>
<dbReference type="Proteomes" id="UP001187192">
    <property type="component" value="Unassembled WGS sequence"/>
</dbReference>
<proteinExistence type="predicted"/>
<dbReference type="Pfam" id="PF00160">
    <property type="entry name" value="Pro_isomerase"/>
    <property type="match status" value="1"/>
</dbReference>
<evidence type="ECO:0000256" key="1">
    <source>
        <dbReference type="SAM" id="MobiDB-lite"/>
    </source>
</evidence>
<evidence type="ECO:0000259" key="2">
    <source>
        <dbReference type="PROSITE" id="PS50072"/>
    </source>
</evidence>
<keyword evidence="4" id="KW-1185">Reference proteome</keyword>
<dbReference type="InterPro" id="IPR029000">
    <property type="entry name" value="Cyclophilin-like_dom_sf"/>
</dbReference>
<name>A0AA88APA2_FICCA</name>
<dbReference type="PANTHER" id="PTHR47875:SF1">
    <property type="entry name" value="PEPTIDYL-PROLYL CIS-TRANS ISOMERASE CYP28, CHLOROPLASTIC"/>
    <property type="match status" value="1"/>
</dbReference>
<dbReference type="EMBL" id="BTGU01000025">
    <property type="protein sequence ID" value="GMN47521.1"/>
    <property type="molecule type" value="Genomic_DNA"/>
</dbReference>
<organism evidence="3 4">
    <name type="scientific">Ficus carica</name>
    <name type="common">Common fig</name>
    <dbReference type="NCBI Taxonomy" id="3494"/>
    <lineage>
        <taxon>Eukaryota</taxon>
        <taxon>Viridiplantae</taxon>
        <taxon>Streptophyta</taxon>
        <taxon>Embryophyta</taxon>
        <taxon>Tracheophyta</taxon>
        <taxon>Spermatophyta</taxon>
        <taxon>Magnoliopsida</taxon>
        <taxon>eudicotyledons</taxon>
        <taxon>Gunneridae</taxon>
        <taxon>Pentapetalae</taxon>
        <taxon>rosids</taxon>
        <taxon>fabids</taxon>
        <taxon>Rosales</taxon>
        <taxon>Moraceae</taxon>
        <taxon>Ficeae</taxon>
        <taxon>Ficus</taxon>
    </lineage>
</organism>
<evidence type="ECO:0000313" key="4">
    <source>
        <dbReference type="Proteomes" id="UP001187192"/>
    </source>
</evidence>
<dbReference type="Gene3D" id="2.40.100.10">
    <property type="entry name" value="Cyclophilin-like"/>
    <property type="match status" value="1"/>
</dbReference>
<dbReference type="InterPro" id="IPR044178">
    <property type="entry name" value="CYP28-like"/>
</dbReference>
<dbReference type="PRINTS" id="PR00153">
    <property type="entry name" value="CSAPPISMRASE"/>
</dbReference>
<dbReference type="GO" id="GO:0009507">
    <property type="term" value="C:chloroplast"/>
    <property type="evidence" value="ECO:0007669"/>
    <property type="project" value="TreeGrafter"/>
</dbReference>
<dbReference type="GO" id="GO:0003755">
    <property type="term" value="F:peptidyl-prolyl cis-trans isomerase activity"/>
    <property type="evidence" value="ECO:0007669"/>
    <property type="project" value="InterPro"/>
</dbReference>
<reference evidence="3" key="1">
    <citation type="submission" date="2023-07" db="EMBL/GenBank/DDBJ databases">
        <title>draft genome sequence of fig (Ficus carica).</title>
        <authorList>
            <person name="Takahashi T."/>
            <person name="Nishimura K."/>
        </authorList>
    </citation>
    <scope>NUCLEOTIDE SEQUENCE</scope>
</reference>
<evidence type="ECO:0000313" key="3">
    <source>
        <dbReference type="EMBL" id="GMN47521.1"/>
    </source>
</evidence>
<protein>
    <recommendedName>
        <fullName evidence="2">PPIase cyclophilin-type domain-containing protein</fullName>
    </recommendedName>
</protein>
<feature type="region of interest" description="Disordered" evidence="1">
    <location>
        <begin position="122"/>
        <end position="142"/>
    </location>
</feature>
<gene>
    <name evidence="3" type="ORF">TIFTF001_016697</name>
</gene>
<dbReference type="FunFam" id="2.40.100.10:FF:000037">
    <property type="entry name" value="Peptidyl-prolyl cis-trans isomerase"/>
    <property type="match status" value="1"/>
</dbReference>
<feature type="domain" description="PPIase cyclophilin-type" evidence="2">
    <location>
        <begin position="179"/>
        <end position="365"/>
    </location>
</feature>
<accession>A0AA88APA2</accession>
<dbReference type="InterPro" id="IPR002130">
    <property type="entry name" value="Cyclophilin-type_PPIase_dom"/>
</dbReference>
<dbReference type="SUPFAM" id="SSF50891">
    <property type="entry name" value="Cyclophilin-like"/>
    <property type="match status" value="1"/>
</dbReference>